<comment type="caution">
    <text evidence="2">The sequence shown here is derived from an EMBL/GenBank/DDBJ whole genome shotgun (WGS) entry which is preliminary data.</text>
</comment>
<dbReference type="EMBL" id="MPNT01000001">
    <property type="protein sequence ID" value="OJZ76034.1"/>
    <property type="molecule type" value="Genomic_DNA"/>
</dbReference>
<evidence type="ECO:0000313" key="2">
    <source>
        <dbReference type="EMBL" id="OJZ76034.1"/>
    </source>
</evidence>
<evidence type="ECO:0000259" key="1">
    <source>
        <dbReference type="Pfam" id="PF13452"/>
    </source>
</evidence>
<organism evidence="2 3">
    <name type="scientific">Mycobacterium paraffinicum</name>
    <dbReference type="NCBI Taxonomy" id="53378"/>
    <lineage>
        <taxon>Bacteria</taxon>
        <taxon>Bacillati</taxon>
        <taxon>Actinomycetota</taxon>
        <taxon>Actinomycetes</taxon>
        <taxon>Mycobacteriales</taxon>
        <taxon>Mycobacteriaceae</taxon>
        <taxon>Mycobacterium</taxon>
    </lineage>
</organism>
<sequence length="149" mass="16084">MLTLEAAVEKARQYVGLVGPAVSMKVERTTIRRFAESIGDANPLYYDEEFARATRWGGIIAPPTFLCLLLPPLPAPDIDFGTVKLNGGSVFESFRPVRPGDVIIGQAEYAEVQAKQGKGGSMLIFQGRTRYTDGDGHLVAIGTGTGIQR</sequence>
<dbReference type="SUPFAM" id="SSF54637">
    <property type="entry name" value="Thioesterase/thiol ester dehydrase-isomerase"/>
    <property type="match status" value="1"/>
</dbReference>
<dbReference type="STRING" id="53378.BRW65_00840"/>
<protein>
    <recommendedName>
        <fullName evidence="1">FAS1-like dehydratase domain-containing protein</fullName>
    </recommendedName>
</protein>
<dbReference type="Pfam" id="PF13452">
    <property type="entry name" value="FAS1_DH_region"/>
    <property type="match status" value="1"/>
</dbReference>
<dbReference type="OrthoDB" id="3688340at2"/>
<dbReference type="Proteomes" id="UP000186438">
    <property type="component" value="Unassembled WGS sequence"/>
</dbReference>
<dbReference type="Gene3D" id="3.10.129.10">
    <property type="entry name" value="Hotdog Thioesterase"/>
    <property type="match status" value="1"/>
</dbReference>
<evidence type="ECO:0000313" key="3">
    <source>
        <dbReference type="Proteomes" id="UP000186438"/>
    </source>
</evidence>
<gene>
    <name evidence="2" type="ORF">BRW65_00840</name>
</gene>
<dbReference type="RefSeq" id="WP_073870136.1">
    <property type="nucleotide sequence ID" value="NZ_MPNT01000001.1"/>
</dbReference>
<dbReference type="CDD" id="cd03441">
    <property type="entry name" value="R_hydratase_like"/>
    <property type="match status" value="1"/>
</dbReference>
<dbReference type="InterPro" id="IPR039569">
    <property type="entry name" value="FAS1-like_DH_region"/>
</dbReference>
<reference evidence="2 3" key="1">
    <citation type="submission" date="2016-11" db="EMBL/GenBank/DDBJ databases">
        <title>Genome sequences of unsequenced Mycobacteria.</title>
        <authorList>
            <person name="Greninger A.L."/>
            <person name="Fang F."/>
            <person name="Jerome K.R."/>
        </authorList>
    </citation>
    <scope>NUCLEOTIDE SEQUENCE [LARGE SCALE GENOMIC DNA]</scope>
    <source>
        <strain evidence="2 3">M11</strain>
    </source>
</reference>
<accession>A0A1Q4I228</accession>
<dbReference type="AlphaFoldDB" id="A0A1Q4I228"/>
<keyword evidence="3" id="KW-1185">Reference proteome</keyword>
<feature type="domain" description="FAS1-like dehydratase" evidence="1">
    <location>
        <begin position="20"/>
        <end position="140"/>
    </location>
</feature>
<name>A0A1Q4I228_9MYCO</name>
<proteinExistence type="predicted"/>
<dbReference type="InterPro" id="IPR029069">
    <property type="entry name" value="HotDog_dom_sf"/>
</dbReference>